<dbReference type="GO" id="GO:0036503">
    <property type="term" value="P:ERAD pathway"/>
    <property type="evidence" value="ECO:0007669"/>
    <property type="project" value="TreeGrafter"/>
</dbReference>
<evidence type="ECO:0000313" key="3">
    <source>
        <dbReference type="Proteomes" id="UP000577386"/>
    </source>
</evidence>
<dbReference type="PANTHER" id="PTHR43539">
    <property type="entry name" value="FLAVIN-BINDING MONOOXYGENASE-LIKE PROTEIN (AFU_ORTHOLOGUE AFUA_4G09220)"/>
    <property type="match status" value="1"/>
</dbReference>
<proteinExistence type="predicted"/>
<dbReference type="SUPFAM" id="SSF51905">
    <property type="entry name" value="FAD/NAD(P)-binding domain"/>
    <property type="match status" value="2"/>
</dbReference>
<gene>
    <name evidence="2" type="ORF">HDA42_000388</name>
</gene>
<keyword evidence="3" id="KW-1185">Reference proteome</keyword>
<accession>A0A7W3RIR8</accession>
<organism evidence="2 3">
    <name type="scientific">Streptomyces murinus</name>
    <dbReference type="NCBI Taxonomy" id="33900"/>
    <lineage>
        <taxon>Bacteria</taxon>
        <taxon>Bacillati</taxon>
        <taxon>Actinomycetota</taxon>
        <taxon>Actinomycetes</taxon>
        <taxon>Kitasatosporales</taxon>
        <taxon>Streptomycetaceae</taxon>
        <taxon>Streptomyces</taxon>
    </lineage>
</organism>
<dbReference type="EMBL" id="JACJIJ010000002">
    <property type="protein sequence ID" value="MBA9051210.1"/>
    <property type="molecule type" value="Genomic_DNA"/>
</dbReference>
<sequence>MTHKPLDYLVIGAGPAGVQLAYFLKRAHRDHLVLEAGPVPGAFYRKFPRHRQMISINKPYCGFDDPDQKLRVDWNSLLGDDDMPRFTRYTDRYFPHADDYVRYLADFAAHHELDIRYDTRVTEVARQGERGPFRVTDEHGTVRTARRVVVATGFSRAYVPPIPGIETAESYTDMTLDRDSFTDQRVLIIGKGNSGFETADHLIERAAVIHVLGPSSIKLAWKTHFIGHLRAVNSNFLDTYQLKAQNSVLDATVDRVEKLPDGGYEVTLTYLRRDETVRFRYDRVLACTGFAMDASIFAPECRPELTIKDRFPALTSSWESVNVPDLYVAGTLTQVRDFKKYTSAFIHGFRYGVRALTRMLDRRYERTEWPYRALPSDPARLADAVLARLATTSALWQQFTFLCDLLVVDEDNVRHYEEMPVDYLHDSDFGQHDSYLTLTFEYFPGHDQLDPFDIAAGRAWEQEHRHDDRYLHPVVRHFHRGEVVSEHRLKENLDNEWNDPVVHVKPLVEYLADTLGRPLTTGGERR</sequence>
<evidence type="ECO:0000256" key="1">
    <source>
        <dbReference type="ARBA" id="ARBA00023002"/>
    </source>
</evidence>
<dbReference type="GO" id="GO:0050660">
    <property type="term" value="F:flavin adenine dinucleotide binding"/>
    <property type="evidence" value="ECO:0007669"/>
    <property type="project" value="TreeGrafter"/>
</dbReference>
<dbReference type="AlphaFoldDB" id="A0A7W3RIR8"/>
<keyword evidence="1" id="KW-0560">Oxidoreductase</keyword>
<dbReference type="Gene3D" id="3.50.50.60">
    <property type="entry name" value="FAD/NAD(P)-binding domain"/>
    <property type="match status" value="2"/>
</dbReference>
<comment type="caution">
    <text evidence="2">The sequence shown here is derived from an EMBL/GenBank/DDBJ whole genome shotgun (WGS) entry which is preliminary data.</text>
</comment>
<dbReference type="PRINTS" id="PR00411">
    <property type="entry name" value="PNDRDTASEI"/>
</dbReference>
<dbReference type="GO" id="GO:0004497">
    <property type="term" value="F:monooxygenase activity"/>
    <property type="evidence" value="ECO:0007669"/>
    <property type="project" value="TreeGrafter"/>
</dbReference>
<dbReference type="GeneID" id="93978923"/>
<dbReference type="RefSeq" id="WP_182774588.1">
    <property type="nucleotide sequence ID" value="NZ_BAAAHW010000011.1"/>
</dbReference>
<dbReference type="Pfam" id="PF13738">
    <property type="entry name" value="Pyr_redox_3"/>
    <property type="match status" value="1"/>
</dbReference>
<dbReference type="InterPro" id="IPR036188">
    <property type="entry name" value="FAD/NAD-bd_sf"/>
</dbReference>
<dbReference type="PRINTS" id="PR00368">
    <property type="entry name" value="FADPNR"/>
</dbReference>
<dbReference type="PANTHER" id="PTHR43539:SF23">
    <property type="entry name" value="FAD-DEPENDENT OXIDOREDUCTASE DOMAIN-CONTAINING PROTEIN 2"/>
    <property type="match status" value="1"/>
</dbReference>
<protein>
    <submittedName>
        <fullName evidence="2">Thioredoxin reductase</fullName>
    </submittedName>
</protein>
<evidence type="ECO:0000313" key="2">
    <source>
        <dbReference type="EMBL" id="MBA9051210.1"/>
    </source>
</evidence>
<dbReference type="Proteomes" id="UP000577386">
    <property type="component" value="Unassembled WGS sequence"/>
</dbReference>
<dbReference type="InterPro" id="IPR050982">
    <property type="entry name" value="Auxin_biosynth/cation_transpt"/>
</dbReference>
<reference evidence="2 3" key="1">
    <citation type="submission" date="2020-08" db="EMBL/GenBank/DDBJ databases">
        <title>Sequencing the genomes of 1000 actinobacteria strains.</title>
        <authorList>
            <person name="Klenk H.-P."/>
        </authorList>
    </citation>
    <scope>NUCLEOTIDE SEQUENCE [LARGE SCALE GENOMIC DNA]</scope>
    <source>
        <strain evidence="2 3">DSM 41827</strain>
    </source>
</reference>
<name>A0A7W3RIR8_STRMR</name>